<evidence type="ECO:0000259" key="3">
    <source>
        <dbReference type="PROSITE" id="PS51127"/>
    </source>
</evidence>
<reference evidence="4" key="1">
    <citation type="submission" date="2021-03" db="EMBL/GenBank/DDBJ databases">
        <title>Description of Psychrosphaera ytuae sp. nov. isolated from deep sea sediment of South China Sea.</title>
        <authorList>
            <person name="Zhang J."/>
            <person name="Xu X.-D."/>
        </authorList>
    </citation>
    <scope>NUCLEOTIDE SEQUENCE</scope>
    <source>
        <strain evidence="4">MTZ26</strain>
    </source>
</reference>
<protein>
    <submittedName>
        <fullName evidence="4">Ig-like domain-containing protein</fullName>
    </submittedName>
</protein>
<dbReference type="SMART" id="SM00634">
    <property type="entry name" value="BID_1"/>
    <property type="match status" value="3"/>
</dbReference>
<dbReference type="EMBL" id="CP072110">
    <property type="protein sequence ID" value="QTH63418.1"/>
    <property type="molecule type" value="Genomic_DNA"/>
</dbReference>
<dbReference type="InterPro" id="IPR008964">
    <property type="entry name" value="Invasin/intimin_cell_adhesion"/>
</dbReference>
<feature type="domain" description="Big-1" evidence="3">
    <location>
        <begin position="156"/>
        <end position="253"/>
    </location>
</feature>
<dbReference type="Proteomes" id="UP000682739">
    <property type="component" value="Chromosome"/>
</dbReference>
<keyword evidence="2" id="KW-0732">Signal</keyword>
<keyword evidence="5" id="KW-1185">Reference proteome</keyword>
<evidence type="ECO:0000313" key="4">
    <source>
        <dbReference type="EMBL" id="QTH63418.1"/>
    </source>
</evidence>
<feature type="domain" description="Big-1" evidence="3">
    <location>
        <begin position="44"/>
        <end position="143"/>
    </location>
</feature>
<evidence type="ECO:0000256" key="2">
    <source>
        <dbReference type="SAM" id="SignalP"/>
    </source>
</evidence>
<feature type="chain" id="PRO_5037041048" evidence="2">
    <location>
        <begin position="28"/>
        <end position="824"/>
    </location>
</feature>
<comment type="similarity">
    <text evidence="1">Belongs to the intimin/invasin family.</text>
</comment>
<organism evidence="4 5">
    <name type="scientific">Psychrosphaera ytuae</name>
    <dbReference type="NCBI Taxonomy" id="2820710"/>
    <lineage>
        <taxon>Bacteria</taxon>
        <taxon>Pseudomonadati</taxon>
        <taxon>Pseudomonadota</taxon>
        <taxon>Gammaproteobacteria</taxon>
        <taxon>Alteromonadales</taxon>
        <taxon>Pseudoalteromonadaceae</taxon>
        <taxon>Psychrosphaera</taxon>
    </lineage>
</organism>
<name>A0A975HHT9_9GAMM</name>
<proteinExistence type="inferred from homology"/>
<dbReference type="InterPro" id="IPR013783">
    <property type="entry name" value="Ig-like_fold"/>
</dbReference>
<dbReference type="PROSITE" id="PS51127">
    <property type="entry name" value="BIG1"/>
    <property type="match status" value="2"/>
</dbReference>
<evidence type="ECO:0000256" key="1">
    <source>
        <dbReference type="ARBA" id="ARBA00010116"/>
    </source>
</evidence>
<dbReference type="SUPFAM" id="SSF49373">
    <property type="entry name" value="Invasin/intimin cell-adhesion fragments"/>
    <property type="match status" value="4"/>
</dbReference>
<feature type="signal peptide" evidence="2">
    <location>
        <begin position="1"/>
        <end position="27"/>
    </location>
</feature>
<dbReference type="RefSeq" id="WP_208831474.1">
    <property type="nucleotide sequence ID" value="NZ_CP072110.1"/>
</dbReference>
<dbReference type="PROSITE" id="PS51257">
    <property type="entry name" value="PROKAR_LIPOPROTEIN"/>
    <property type="match status" value="1"/>
</dbReference>
<dbReference type="KEGG" id="psym:J1N51_11845"/>
<dbReference type="AlphaFoldDB" id="A0A975HHT9"/>
<evidence type="ECO:0000313" key="5">
    <source>
        <dbReference type="Proteomes" id="UP000682739"/>
    </source>
</evidence>
<accession>A0A975HHT9</accession>
<sequence>MKYITRINTLFVKSWTAFVLLSSLLLAGCNGHTDEDTGTVVGDKAQIDISIADANGNETNSITVGNQLTVSVIISDVAGTPLANQNVGFSAPTGALSASSKLTSSNGTASITFDSTDVAAGVVAISATTTYQGETLTAAIEFEVLATAVVDVESPQLTITLKKDGIATNRIKAGESGQLGAQLLDANGDPIVDKIVTFSAEIGILSANTALTNSNGIAEVSLTGDENNLGAAIATASVSVNDINYAQTTPYEVVAADALDESTAVLIGHFDADGNFVDGEIGVDVDTISAGATAGLSVVLVDQDLNRITSPTTVNFNSSCALANKAVVDSSVITSNGEAFATYQDINCAGPNGNTDTIVATVVVNSADLTATRDLTLQSEALGSIEFVSASPESIVLKGTGGQGKQETSTVTFLVKGELGNPSPQQQVNFSLNTDAGGLTLASFVGTTNSEGLVSAKVIAGTVPTAVRVRATITVDTTTVSTQSDLLSVNTGLPDQNSITLSLDTLNPEARSHVGTTVQVTAYLADSFNNPVPDGTTVNFTTEGGAIEPSCTTTNGNCAVTWTSQQPFADDHRVTILATAEGHEYFVDVNGNNIYDDSDGGSVNSSTTNINEILSGFGRISAFNGGFIDMPEAWRDDNENDLYDSGEVFIDSNNNQTRDSENGLFNGPQCSGANCATSKFITIRKAALLITSSSSALYRLVDTATGDVILSNYDNTAIGGTIDILRGTGRSFRLEMSDTEFQILPKETSIDISSSVGELVGGGSFLIPNSTGSSDPAIPGTSSFSFTIINTLGADDDPVIGGLEFSATTPRNISTGGSIVVNLL</sequence>
<dbReference type="Gene3D" id="2.60.40.10">
    <property type="entry name" value="Immunoglobulins"/>
    <property type="match status" value="4"/>
</dbReference>
<dbReference type="InterPro" id="IPR003344">
    <property type="entry name" value="Big_1_dom"/>
</dbReference>
<gene>
    <name evidence="4" type="ORF">J1N51_11845</name>
</gene>